<dbReference type="AlphaFoldDB" id="A0A1B1RZ97"/>
<protein>
    <submittedName>
        <fullName evidence="2">ECF transporter S component</fullName>
    </submittedName>
</protein>
<gene>
    <name evidence="2" type="ORF">I858_004350</name>
</gene>
<evidence type="ECO:0000256" key="1">
    <source>
        <dbReference type="SAM" id="Phobius"/>
    </source>
</evidence>
<keyword evidence="1" id="KW-0812">Transmembrane</keyword>
<dbReference type="Gene3D" id="1.10.1760.20">
    <property type="match status" value="1"/>
</dbReference>
<feature type="transmembrane region" description="Helical" evidence="1">
    <location>
        <begin position="106"/>
        <end position="131"/>
    </location>
</feature>
<dbReference type="KEGG" id="pll:I858_004350"/>
<feature type="transmembrane region" description="Helical" evidence="1">
    <location>
        <begin position="77"/>
        <end position="94"/>
    </location>
</feature>
<dbReference type="EMBL" id="CP016540">
    <property type="protein sequence ID" value="ANU26262.1"/>
    <property type="molecule type" value="Genomic_DNA"/>
</dbReference>
<feature type="transmembrane region" description="Helical" evidence="1">
    <location>
        <begin position="12"/>
        <end position="33"/>
    </location>
</feature>
<keyword evidence="3" id="KW-1185">Reference proteome</keyword>
<dbReference type="Proteomes" id="UP000053354">
    <property type="component" value="Chromosome"/>
</dbReference>
<dbReference type="OrthoDB" id="9766854at2"/>
<keyword evidence="1" id="KW-0472">Membrane</keyword>
<reference evidence="2" key="1">
    <citation type="submission" date="2016-10" db="EMBL/GenBank/DDBJ databases">
        <authorList>
            <person name="See-Too W.S."/>
        </authorList>
    </citation>
    <scope>NUCLEOTIDE SEQUENCE</scope>
    <source>
        <strain evidence="2">L10.15</strain>
    </source>
</reference>
<accession>A0A1B1RZ97</accession>
<evidence type="ECO:0000313" key="3">
    <source>
        <dbReference type="Proteomes" id="UP000053354"/>
    </source>
</evidence>
<evidence type="ECO:0000313" key="2">
    <source>
        <dbReference type="EMBL" id="ANU26262.1"/>
    </source>
</evidence>
<dbReference type="STRING" id="1302659.I858_004350"/>
<keyword evidence="1" id="KW-1133">Transmembrane helix</keyword>
<feature type="transmembrane region" description="Helical" evidence="1">
    <location>
        <begin position="151"/>
        <end position="178"/>
    </location>
</feature>
<proteinExistence type="predicted"/>
<feature type="transmembrane region" description="Helical" evidence="1">
    <location>
        <begin position="40"/>
        <end position="65"/>
    </location>
</feature>
<sequence>MNMKRNFKKDFTLLALLLIPIGVAINFVGFQVAQILRLPIFLDTIGTILVGVIAGPLVAIVAAFITNSITAIFNPIYFPYVITSMAIGLGAGLLSKFGMFRTIYKAIISGLIITAIAVVASAPITVLFFGGATGNTSSAITATFLAMGQNIWSAVFTSTIITEIADKVISVLFVYFIVKSISDRYLSKMKYGHMYMKKSNRNR</sequence>
<organism evidence="2 3">
    <name type="scientific">Planococcus versutus</name>
    <dbReference type="NCBI Taxonomy" id="1302659"/>
    <lineage>
        <taxon>Bacteria</taxon>
        <taxon>Bacillati</taxon>
        <taxon>Bacillota</taxon>
        <taxon>Bacilli</taxon>
        <taxon>Bacillales</taxon>
        <taxon>Caryophanaceae</taxon>
        <taxon>Planococcus</taxon>
    </lineage>
</organism>
<name>A0A1B1RZ97_9BACL</name>